<dbReference type="Proteomes" id="UP000604001">
    <property type="component" value="Unassembled WGS sequence"/>
</dbReference>
<keyword evidence="11" id="KW-0732">Signal</keyword>
<comment type="cofactor">
    <cofactor evidence="9">
        <name>[2Fe-2S] cluster</name>
        <dbReference type="ChEBI" id="CHEBI:190135"/>
    </cofactor>
</comment>
<feature type="domain" description="Rieske" evidence="12">
    <location>
        <begin position="65"/>
        <end position="157"/>
    </location>
</feature>
<evidence type="ECO:0000256" key="10">
    <source>
        <dbReference type="SAM" id="MobiDB-lite"/>
    </source>
</evidence>
<dbReference type="RefSeq" id="WP_186344350.1">
    <property type="nucleotide sequence ID" value="NZ_BMMR01000001.1"/>
</dbReference>
<feature type="chain" id="PRO_5046933941" description="Cytochrome bc1 complex Rieske iron-sulfur subunit" evidence="11">
    <location>
        <begin position="31"/>
        <end position="158"/>
    </location>
</feature>
<evidence type="ECO:0000256" key="7">
    <source>
        <dbReference type="ARBA" id="ARBA00023157"/>
    </source>
</evidence>
<name>A0ABR6U544_9ACTN</name>
<keyword evidence="4" id="KW-0479">Metal-binding</keyword>
<evidence type="ECO:0000256" key="4">
    <source>
        <dbReference type="ARBA" id="ARBA00022723"/>
    </source>
</evidence>
<reference evidence="13 14" key="1">
    <citation type="submission" date="2020-08" db="EMBL/GenBank/DDBJ databases">
        <title>novel species in genus Nocardioides.</title>
        <authorList>
            <person name="Zhang G."/>
        </authorList>
    </citation>
    <scope>NUCLEOTIDE SEQUENCE [LARGE SCALE GENOMIC DNA]</scope>
    <source>
        <strain evidence="13 14">SC8A-24</strain>
    </source>
</reference>
<organism evidence="13 14">
    <name type="scientific">Nocardioides deserti</name>
    <dbReference type="NCBI Taxonomy" id="1588644"/>
    <lineage>
        <taxon>Bacteria</taxon>
        <taxon>Bacillati</taxon>
        <taxon>Actinomycetota</taxon>
        <taxon>Actinomycetes</taxon>
        <taxon>Propionibacteriales</taxon>
        <taxon>Nocardioidaceae</taxon>
        <taxon>Nocardioides</taxon>
    </lineage>
</organism>
<evidence type="ECO:0000256" key="9">
    <source>
        <dbReference type="ARBA" id="ARBA00034078"/>
    </source>
</evidence>
<dbReference type="Gene3D" id="2.102.10.10">
    <property type="entry name" value="Rieske [2Fe-2S] iron-sulphur domain"/>
    <property type="match status" value="1"/>
</dbReference>
<dbReference type="InterPro" id="IPR014349">
    <property type="entry name" value="Rieske_Fe-S_prot"/>
</dbReference>
<dbReference type="PROSITE" id="PS51318">
    <property type="entry name" value="TAT"/>
    <property type="match status" value="1"/>
</dbReference>
<proteinExistence type="predicted"/>
<evidence type="ECO:0000256" key="8">
    <source>
        <dbReference type="ARBA" id="ARBA00029586"/>
    </source>
</evidence>
<protein>
    <recommendedName>
        <fullName evidence="2">Cytochrome bc1 complex Rieske iron-sulfur subunit</fullName>
    </recommendedName>
    <alternativeName>
        <fullName evidence="8">Cytochrome bc1 reductase complex subunit QcrA</fullName>
    </alternativeName>
</protein>
<dbReference type="PROSITE" id="PS51257">
    <property type="entry name" value="PROKAR_LIPOPROTEIN"/>
    <property type="match status" value="1"/>
</dbReference>
<dbReference type="PROSITE" id="PS51296">
    <property type="entry name" value="RIESKE"/>
    <property type="match status" value="1"/>
</dbReference>
<keyword evidence="5" id="KW-0408">Iron</keyword>
<dbReference type="InterPro" id="IPR005805">
    <property type="entry name" value="Rieske_Fe-S_prot_C"/>
</dbReference>
<keyword evidence="14" id="KW-1185">Reference proteome</keyword>
<accession>A0ABR6U544</accession>
<dbReference type="InterPro" id="IPR036922">
    <property type="entry name" value="Rieske_2Fe-2S_sf"/>
</dbReference>
<dbReference type="PANTHER" id="PTHR10134">
    <property type="entry name" value="CYTOCHROME B-C1 COMPLEX SUBUNIT RIESKE, MITOCHONDRIAL"/>
    <property type="match status" value="1"/>
</dbReference>
<feature type="signal peptide" evidence="11">
    <location>
        <begin position="1"/>
        <end position="30"/>
    </location>
</feature>
<comment type="caution">
    <text evidence="13">The sequence shown here is derived from an EMBL/GenBank/DDBJ whole genome shotgun (WGS) entry which is preliminary data.</text>
</comment>
<dbReference type="InterPro" id="IPR006311">
    <property type="entry name" value="TAT_signal"/>
</dbReference>
<feature type="compositionally biased region" description="Low complexity" evidence="10">
    <location>
        <begin position="39"/>
        <end position="69"/>
    </location>
</feature>
<dbReference type="InterPro" id="IPR017941">
    <property type="entry name" value="Rieske_2Fe-2S"/>
</dbReference>
<dbReference type="SUPFAM" id="SSF50022">
    <property type="entry name" value="ISP domain"/>
    <property type="match status" value="1"/>
</dbReference>
<evidence type="ECO:0000313" key="14">
    <source>
        <dbReference type="Proteomes" id="UP000604001"/>
    </source>
</evidence>
<keyword evidence="6" id="KW-0411">Iron-sulfur</keyword>
<keyword evidence="7" id="KW-1015">Disulfide bond</keyword>
<evidence type="ECO:0000256" key="11">
    <source>
        <dbReference type="SAM" id="SignalP"/>
    </source>
</evidence>
<feature type="region of interest" description="Disordered" evidence="10">
    <location>
        <begin position="33"/>
        <end position="71"/>
    </location>
</feature>
<evidence type="ECO:0000256" key="2">
    <source>
        <dbReference type="ARBA" id="ARBA00015816"/>
    </source>
</evidence>
<evidence type="ECO:0000256" key="1">
    <source>
        <dbReference type="ARBA" id="ARBA00002494"/>
    </source>
</evidence>
<dbReference type="CDD" id="cd03467">
    <property type="entry name" value="Rieske"/>
    <property type="match status" value="1"/>
</dbReference>
<dbReference type="EMBL" id="JACMYC010000001">
    <property type="protein sequence ID" value="MBC2959094.1"/>
    <property type="molecule type" value="Genomic_DNA"/>
</dbReference>
<evidence type="ECO:0000256" key="3">
    <source>
        <dbReference type="ARBA" id="ARBA00022714"/>
    </source>
</evidence>
<evidence type="ECO:0000259" key="12">
    <source>
        <dbReference type="PROSITE" id="PS51296"/>
    </source>
</evidence>
<comment type="function">
    <text evidence="1">Iron-sulfur subunit of the cytochrome bc1 complex, an essential component of the respiratory electron transport chain required for ATP synthesis. The bc1 complex catalyzes the oxidation of menaquinol and the reduction of cytochrome c in the respiratory chain. The bc1 complex operates through a Q-cycle mechanism that couples electron transfer to generation of the proton gradient that drives ATP synthesis.</text>
</comment>
<dbReference type="PRINTS" id="PR00162">
    <property type="entry name" value="RIESKE"/>
</dbReference>
<keyword evidence="3" id="KW-0001">2Fe-2S</keyword>
<sequence length="158" mass="15435">MTEKHPLDSLTRRRALTGAAGVGAALPVLAACGGGDDGPSTASDPAAGTSAPGGASSSAGEPGSEALAATTDIEVGGGAIYPNEEVVVTQPSEGEFKAFSIVCTHQGCAVSEVSDEGIVCPCHNSVFSISDGSPQGGPATVPLEERAITVEGGRITLG</sequence>
<evidence type="ECO:0000256" key="6">
    <source>
        <dbReference type="ARBA" id="ARBA00023014"/>
    </source>
</evidence>
<evidence type="ECO:0000256" key="5">
    <source>
        <dbReference type="ARBA" id="ARBA00023004"/>
    </source>
</evidence>
<gene>
    <name evidence="13" type="ORF">H7344_02140</name>
</gene>
<dbReference type="Pfam" id="PF00355">
    <property type="entry name" value="Rieske"/>
    <property type="match status" value="1"/>
</dbReference>
<evidence type="ECO:0000313" key="13">
    <source>
        <dbReference type="EMBL" id="MBC2959094.1"/>
    </source>
</evidence>